<reference evidence="1" key="3">
    <citation type="submission" date="2020-05" db="EMBL/GenBank/DDBJ databases">
        <title>Electrophorus electricus (electric eel) genome, fEleEle1, primary haplotype.</title>
        <authorList>
            <person name="Myers G."/>
            <person name="Meyer A."/>
            <person name="Fedrigo O."/>
            <person name="Formenti G."/>
            <person name="Rhie A."/>
            <person name="Tracey A."/>
            <person name="Sims Y."/>
            <person name="Jarvis E.D."/>
        </authorList>
    </citation>
    <scope>NUCLEOTIDE SEQUENCE [LARGE SCALE GENOMIC DNA]</scope>
</reference>
<gene>
    <name evidence="1" type="primary">CDO1</name>
</gene>
<dbReference type="GeneTree" id="ENSGT00940000165758"/>
<dbReference type="Ensembl" id="ENSEEET00000018347.2">
    <property type="protein sequence ID" value="ENSEEEP00000018146.2"/>
    <property type="gene ID" value="ENSEEEG00000008925.2"/>
</dbReference>
<reference evidence="1" key="4">
    <citation type="submission" date="2025-08" db="UniProtKB">
        <authorList>
            <consortium name="Ensembl"/>
        </authorList>
    </citation>
    <scope>IDENTIFICATION</scope>
</reference>
<evidence type="ECO:0000313" key="2">
    <source>
        <dbReference type="Proteomes" id="UP000314983"/>
    </source>
</evidence>
<name>A0A4W4F0X9_ELEEL</name>
<reference evidence="2" key="1">
    <citation type="journal article" date="2014" name="Science">
        <title>Nonhuman genetics. Genomic basis for the convergent evolution of electric organs.</title>
        <authorList>
            <person name="Gallant J.R."/>
            <person name="Traeger L.L."/>
            <person name="Volkening J.D."/>
            <person name="Moffett H."/>
            <person name="Chen P.H."/>
            <person name="Novina C.D."/>
            <person name="Phillips G.N.Jr."/>
            <person name="Anand R."/>
            <person name="Wells G.B."/>
            <person name="Pinch M."/>
            <person name="Guth R."/>
            <person name="Unguez G.A."/>
            <person name="Albert J.S."/>
            <person name="Zakon H.H."/>
            <person name="Samanta M.P."/>
            <person name="Sussman M.R."/>
        </authorList>
    </citation>
    <scope>NUCLEOTIDE SEQUENCE [LARGE SCALE GENOMIC DNA]</scope>
</reference>
<dbReference type="AlphaFoldDB" id="A0A4W4F0X9"/>
<dbReference type="STRING" id="8005.ENSEEEP00000018146"/>
<sequence length="236" mass="27405">MGNTSTNLSKTLIFMLTSNRKDLQVGNPNNRNVRDKTLQHVLCMGPHIVMGEGDMHHCDDCLRMMQWWTGTRLEQSDYKSADVNANDSSKSTLLHYAAMADMKSCVEVKTKADLFVENEDHLTLCDCTERQHYKELALSLESQTVRIAYNTSPPPFLFLFIHPSIHPSIHSFLEKPQKHLFWDLWHMKNMLIMETTDMLQTPLFWAEAPACSWYGFCYLRDGFFQCWLYIPNSLNT</sequence>
<protein>
    <submittedName>
        <fullName evidence="1">Uncharacterized protein</fullName>
    </submittedName>
</protein>
<reference evidence="1" key="5">
    <citation type="submission" date="2025-09" db="UniProtKB">
        <authorList>
            <consortium name="Ensembl"/>
        </authorList>
    </citation>
    <scope>IDENTIFICATION</scope>
</reference>
<organism evidence="1 2">
    <name type="scientific">Electrophorus electricus</name>
    <name type="common">Electric eel</name>
    <name type="synonym">Gymnotus electricus</name>
    <dbReference type="NCBI Taxonomy" id="8005"/>
    <lineage>
        <taxon>Eukaryota</taxon>
        <taxon>Metazoa</taxon>
        <taxon>Chordata</taxon>
        <taxon>Craniata</taxon>
        <taxon>Vertebrata</taxon>
        <taxon>Euteleostomi</taxon>
        <taxon>Actinopterygii</taxon>
        <taxon>Neopterygii</taxon>
        <taxon>Teleostei</taxon>
        <taxon>Ostariophysi</taxon>
        <taxon>Gymnotiformes</taxon>
        <taxon>Gymnotoidei</taxon>
        <taxon>Gymnotidae</taxon>
        <taxon>Electrophorus</taxon>
    </lineage>
</organism>
<dbReference type="Proteomes" id="UP000314983">
    <property type="component" value="Chromosome 8"/>
</dbReference>
<reference evidence="2" key="2">
    <citation type="journal article" date="2017" name="Sci. Adv.">
        <title>A tail of two voltages: Proteomic comparison of the three electric organs of the electric eel.</title>
        <authorList>
            <person name="Traeger L.L."/>
            <person name="Sabat G."/>
            <person name="Barrett-Wilt G.A."/>
            <person name="Wells G.B."/>
            <person name="Sussman M.R."/>
        </authorList>
    </citation>
    <scope>NUCLEOTIDE SEQUENCE [LARGE SCALE GENOMIC DNA]</scope>
</reference>
<dbReference type="Gene3D" id="1.25.40.20">
    <property type="entry name" value="Ankyrin repeat-containing domain"/>
    <property type="match status" value="1"/>
</dbReference>
<evidence type="ECO:0000313" key="1">
    <source>
        <dbReference type="Ensembl" id="ENSEEEP00000018146.2"/>
    </source>
</evidence>
<proteinExistence type="predicted"/>
<dbReference type="InterPro" id="IPR036770">
    <property type="entry name" value="Ankyrin_rpt-contain_sf"/>
</dbReference>
<keyword evidence="2" id="KW-1185">Reference proteome</keyword>
<dbReference type="SUPFAM" id="SSF48403">
    <property type="entry name" value="Ankyrin repeat"/>
    <property type="match status" value="1"/>
</dbReference>
<accession>A0A4W4F0X9</accession>